<reference evidence="1 2" key="1">
    <citation type="submission" date="2018-06" db="EMBL/GenBank/DDBJ databases">
        <title>Whole genome sequencing of four bacterial strains from South Shetland trench revealing bio-synthetic gene clusters.</title>
        <authorList>
            <person name="Abdel-Mageed W.M."/>
            <person name="Lehri B."/>
            <person name="Jarmusch S.A."/>
            <person name="Miranda K."/>
            <person name="Goodfellow M."/>
            <person name="Jaspars M."/>
            <person name="Karlyshev A.V."/>
        </authorList>
    </citation>
    <scope>NUCLEOTIDE SEQUENCE [LARGE SCALE GENOMIC DNA]</scope>
    <source>
        <strain evidence="1 2">SST2</strain>
    </source>
</reference>
<protein>
    <submittedName>
        <fullName evidence="1">Uncharacterized protein</fullName>
    </submittedName>
</protein>
<evidence type="ECO:0000313" key="1">
    <source>
        <dbReference type="EMBL" id="RBA56637.1"/>
    </source>
</evidence>
<comment type="caution">
    <text evidence="1">The sequence shown here is derived from an EMBL/GenBank/DDBJ whole genome shotgun (WGS) entry which is preliminary data.</text>
</comment>
<dbReference type="EMBL" id="QNTV01000010">
    <property type="protein sequence ID" value="RBA56637.1"/>
    <property type="molecule type" value="Genomic_DNA"/>
</dbReference>
<proteinExistence type="predicted"/>
<dbReference type="Proteomes" id="UP000252554">
    <property type="component" value="Unassembled WGS sequence"/>
</dbReference>
<dbReference type="AlphaFoldDB" id="A0A365PSY7"/>
<gene>
    <name evidence="1" type="ORF">DQ403_14250</name>
</gene>
<accession>A0A365PSY7</accession>
<name>A0A365PSY7_9GAMM</name>
<organism evidence="1 2">
    <name type="scientific">Stutzerimonas zhaodongensis</name>
    <dbReference type="NCBI Taxonomy" id="1176257"/>
    <lineage>
        <taxon>Bacteria</taxon>
        <taxon>Pseudomonadati</taxon>
        <taxon>Pseudomonadota</taxon>
        <taxon>Gammaproteobacteria</taxon>
        <taxon>Pseudomonadales</taxon>
        <taxon>Pseudomonadaceae</taxon>
        <taxon>Stutzerimonas</taxon>
    </lineage>
</organism>
<evidence type="ECO:0000313" key="2">
    <source>
        <dbReference type="Proteomes" id="UP000252554"/>
    </source>
</evidence>
<sequence length="63" mass="6701">MDSSVFFQFTASARLRSVQVAARSLSVAGPVKPLQDGAASLSSRLKRSLEARSMAAPDVRMSC</sequence>